<dbReference type="GeneID" id="111433507"/>
<evidence type="ECO:0000313" key="3">
    <source>
        <dbReference type="RefSeq" id="XP_022926321.1"/>
    </source>
</evidence>
<dbReference type="Gene3D" id="1.10.287.110">
    <property type="entry name" value="DnaJ domain"/>
    <property type="match status" value="1"/>
</dbReference>
<proteinExistence type="predicted"/>
<dbReference type="Pfam" id="PF00226">
    <property type="entry name" value="DnaJ"/>
    <property type="match status" value="1"/>
</dbReference>
<dbReference type="PROSITE" id="PS50076">
    <property type="entry name" value="DNAJ_2"/>
    <property type="match status" value="1"/>
</dbReference>
<dbReference type="InterPro" id="IPR018253">
    <property type="entry name" value="DnaJ_domain_CS"/>
</dbReference>
<dbReference type="SMART" id="SM00271">
    <property type="entry name" value="DnaJ"/>
    <property type="match status" value="1"/>
</dbReference>
<dbReference type="RefSeq" id="XP_022926321.1">
    <property type="nucleotide sequence ID" value="XM_023070553.1"/>
</dbReference>
<dbReference type="InterPro" id="IPR036869">
    <property type="entry name" value="J_dom_sf"/>
</dbReference>
<protein>
    <submittedName>
        <fullName evidence="3">Chaperone protein dnaJ 11, chloroplastic</fullName>
    </submittedName>
</protein>
<dbReference type="AlphaFoldDB" id="A0A6J1EEJ6"/>
<gene>
    <name evidence="3" type="primary">LOC111433507</name>
</gene>
<accession>A0A6J1EEJ6</accession>
<organism evidence="2 3">
    <name type="scientific">Cucurbita moschata</name>
    <name type="common">Winter crookneck squash</name>
    <name type="synonym">Cucurbita pepo var. moschata</name>
    <dbReference type="NCBI Taxonomy" id="3662"/>
    <lineage>
        <taxon>Eukaryota</taxon>
        <taxon>Viridiplantae</taxon>
        <taxon>Streptophyta</taxon>
        <taxon>Embryophyta</taxon>
        <taxon>Tracheophyta</taxon>
        <taxon>Spermatophyta</taxon>
        <taxon>Magnoliopsida</taxon>
        <taxon>eudicotyledons</taxon>
        <taxon>Gunneridae</taxon>
        <taxon>Pentapetalae</taxon>
        <taxon>rosids</taxon>
        <taxon>fabids</taxon>
        <taxon>Cucurbitales</taxon>
        <taxon>Cucurbitaceae</taxon>
        <taxon>Cucurbiteae</taxon>
        <taxon>Cucurbita</taxon>
    </lineage>
</organism>
<dbReference type="CDD" id="cd06257">
    <property type="entry name" value="DnaJ"/>
    <property type="match status" value="1"/>
</dbReference>
<feature type="domain" description="J" evidence="1">
    <location>
        <begin position="65"/>
        <end position="132"/>
    </location>
</feature>
<dbReference type="PANTHER" id="PTHR44240:SF33">
    <property type="entry name" value="OS03G0244950 PROTEIN"/>
    <property type="match status" value="1"/>
</dbReference>
<dbReference type="Proteomes" id="UP000504609">
    <property type="component" value="Unplaced"/>
</dbReference>
<dbReference type="PROSITE" id="PS00636">
    <property type="entry name" value="DNAJ_1"/>
    <property type="match status" value="1"/>
</dbReference>
<sequence>MISAFSPLTLPPLPARFSPREFTHVRFRPPQAFSATATASSTAYATRENTASPYLNLQRMPSYTSLYDVLGLPTGASFQEIKSAYRRLARVSHPDVAAVDRKDSSANDFMKIHAAYSTLSDPEKRADYDRKLLRRCRPVASVRMASGFTGYTRRNWESDQCW</sequence>
<dbReference type="InterPro" id="IPR001623">
    <property type="entry name" value="DnaJ_domain"/>
</dbReference>
<evidence type="ECO:0000259" key="1">
    <source>
        <dbReference type="PROSITE" id="PS50076"/>
    </source>
</evidence>
<dbReference type="SUPFAM" id="SSF46565">
    <property type="entry name" value="Chaperone J-domain"/>
    <property type="match status" value="1"/>
</dbReference>
<dbReference type="PANTHER" id="PTHR44240">
    <property type="entry name" value="DNAJ DOMAIN (PROKARYOTIC HEAT SHOCK PROTEIN)-RELATED"/>
    <property type="match status" value="1"/>
</dbReference>
<dbReference type="InterPro" id="IPR052276">
    <property type="entry name" value="Diphthamide-biosynth_chaperone"/>
</dbReference>
<reference evidence="3" key="1">
    <citation type="submission" date="2025-08" db="UniProtKB">
        <authorList>
            <consortium name="RefSeq"/>
        </authorList>
    </citation>
    <scope>IDENTIFICATION</scope>
    <source>
        <tissue evidence="3">Young leaves</tissue>
    </source>
</reference>
<name>A0A6J1EEJ6_CUCMO</name>
<dbReference type="PRINTS" id="PR00625">
    <property type="entry name" value="JDOMAIN"/>
</dbReference>
<dbReference type="KEGG" id="cmos:111433507"/>
<keyword evidence="2" id="KW-1185">Reference proteome</keyword>
<evidence type="ECO:0000313" key="2">
    <source>
        <dbReference type="Proteomes" id="UP000504609"/>
    </source>
</evidence>